<feature type="region of interest" description="Disordered" evidence="2">
    <location>
        <begin position="338"/>
        <end position="365"/>
    </location>
</feature>
<protein>
    <recommendedName>
        <fullName evidence="3">C-CAP/cofactor C-like domain-containing protein</fullName>
    </recommendedName>
</protein>
<feature type="compositionally biased region" description="Low complexity" evidence="2">
    <location>
        <begin position="342"/>
        <end position="365"/>
    </location>
</feature>
<feature type="domain" description="C-CAP/cofactor C-like" evidence="3">
    <location>
        <begin position="350"/>
        <end position="498"/>
    </location>
</feature>
<dbReference type="AlphaFoldDB" id="A0A7S0NMN8"/>
<evidence type="ECO:0000259" key="3">
    <source>
        <dbReference type="PROSITE" id="PS51329"/>
    </source>
</evidence>
<name>A0A7S0NMN8_MICPS</name>
<dbReference type="Gene3D" id="2.160.20.70">
    <property type="match status" value="1"/>
</dbReference>
<comment type="similarity">
    <text evidence="1">Belongs to the TBCC family.</text>
</comment>
<sequence>MAVNGAGPMIALRREPFDFGILPASFLLPRAESVAALAPIRRRLLQCAHPSRHDPTKLVVSVTDAAQCMGIAPQHAEHVIDTMHAVAPAEPAPHPAEDDGLPNEPEVRVQHLMQFLFVQTFARPHAQSSLRENGSGLELTHGFHAESGAGGRDETGVGTNGTLGTHGYPSPPRANNSSPHGSPAKRARSANNGAHVERDRREDQLREAFAVHHFNALAGLLVEDESRTNNADGGGGGGGGSIVGPGGHGGGGGVQLTASEVDALDFMFREVRPDGGAGSIDDAADAVDAAEATDGRRVGRLSASTGLFGDENFRARDGFLVPSTAIRDWIARALAPVERSSDPGSPGGSPHRSTGSSSGTHASSGDLGFGTIEIGGLHRGTRVVREGDAGSSSSVAVRNCVDSVVYLLAPFQYATVANCVDCVVVVGACARALRAEQCERLTLIAASKRFIAKMCHECAFHLGVERRPAFLGENRGCHVAPYNTFYEQLERHLERAGLEAGRCARWDSPVVLGGGGGEDLTDRLGGGVDKLPAEKFSPFIVPFRGQTPNASSSAGGQGQRPPTQANPFAVPPEYVRALDAKVKAVASLRSALRDAGLDERSRRELQATIQAFFKEWLMTSGSMRQVYDLARIERGEEC</sequence>
<evidence type="ECO:0000313" key="4">
    <source>
        <dbReference type="EMBL" id="CAD8522016.1"/>
    </source>
</evidence>
<proteinExistence type="inferred from homology"/>
<dbReference type="EMBL" id="HBEQ01011612">
    <property type="protein sequence ID" value="CAD8522016.1"/>
    <property type="molecule type" value="Transcribed_RNA"/>
</dbReference>
<dbReference type="InterPro" id="IPR039589">
    <property type="entry name" value="TBCC1"/>
</dbReference>
<feature type="region of interest" description="Disordered" evidence="2">
    <location>
        <begin position="547"/>
        <end position="566"/>
    </location>
</feature>
<feature type="region of interest" description="Disordered" evidence="2">
    <location>
        <begin position="140"/>
        <end position="202"/>
    </location>
</feature>
<organism evidence="4">
    <name type="scientific">Micromonas pusilla</name>
    <name type="common">Picoplanktonic green alga</name>
    <name type="synonym">Chromulina pusilla</name>
    <dbReference type="NCBI Taxonomy" id="38833"/>
    <lineage>
        <taxon>Eukaryota</taxon>
        <taxon>Viridiplantae</taxon>
        <taxon>Chlorophyta</taxon>
        <taxon>Mamiellophyceae</taxon>
        <taxon>Mamiellales</taxon>
        <taxon>Mamiellaceae</taxon>
        <taxon>Micromonas</taxon>
    </lineage>
</organism>
<dbReference type="InterPro" id="IPR017901">
    <property type="entry name" value="C-CAP_CF_C-like"/>
</dbReference>
<dbReference type="PROSITE" id="PS51329">
    <property type="entry name" value="C_CAP_COFACTOR_C"/>
    <property type="match status" value="1"/>
</dbReference>
<reference evidence="4" key="1">
    <citation type="submission" date="2021-01" db="EMBL/GenBank/DDBJ databases">
        <authorList>
            <person name="Corre E."/>
            <person name="Pelletier E."/>
            <person name="Niang G."/>
            <person name="Scheremetjew M."/>
            <person name="Finn R."/>
            <person name="Kale V."/>
            <person name="Holt S."/>
            <person name="Cochrane G."/>
            <person name="Meng A."/>
            <person name="Brown T."/>
            <person name="Cohen L."/>
        </authorList>
    </citation>
    <scope>NUCLEOTIDE SEQUENCE</scope>
    <source>
        <strain evidence="4">CCMP1723</strain>
    </source>
</reference>
<evidence type="ECO:0000256" key="1">
    <source>
        <dbReference type="ARBA" id="ARBA00008848"/>
    </source>
</evidence>
<feature type="compositionally biased region" description="Gly residues" evidence="2">
    <location>
        <begin position="232"/>
        <end position="252"/>
    </location>
</feature>
<feature type="region of interest" description="Disordered" evidence="2">
    <location>
        <begin position="228"/>
        <end position="252"/>
    </location>
</feature>
<dbReference type="InterPro" id="IPR016098">
    <property type="entry name" value="CAP/MinC_C"/>
</dbReference>
<dbReference type="InterPro" id="IPR012945">
    <property type="entry name" value="Tubulin-bd_cofactor_C_dom"/>
</dbReference>
<dbReference type="Pfam" id="PF07986">
    <property type="entry name" value="TBCC"/>
    <property type="match status" value="1"/>
</dbReference>
<dbReference type="PANTHER" id="PTHR16052">
    <property type="entry name" value="TBCC DOMAIN-CONTAINING PROTEIN 1"/>
    <property type="match status" value="1"/>
</dbReference>
<evidence type="ECO:0000256" key="2">
    <source>
        <dbReference type="SAM" id="MobiDB-lite"/>
    </source>
</evidence>
<dbReference type="PANTHER" id="PTHR16052:SF0">
    <property type="entry name" value="TBCC DOMAIN-CONTAINING PROTEIN 1"/>
    <property type="match status" value="1"/>
</dbReference>
<accession>A0A7S0NMN8</accession>
<gene>
    <name evidence="4" type="ORF">MCOM1403_LOCUS9342</name>
</gene>